<reference evidence="1 2" key="1">
    <citation type="journal article" date="2013" name="Genome Biol.">
        <title>The genome sequence of the most widely cultivated cacao type and its use to identify candidate genes regulating pod color.</title>
        <authorList>
            <person name="Motamayor J.C."/>
            <person name="Mockaitis K."/>
            <person name="Schmutz J."/>
            <person name="Haiminen N."/>
            <person name="Iii D.L."/>
            <person name="Cornejo O."/>
            <person name="Findley S.D."/>
            <person name="Zheng P."/>
            <person name="Utro F."/>
            <person name="Royaert S."/>
            <person name="Saski C."/>
            <person name="Jenkins J."/>
            <person name="Podicheti R."/>
            <person name="Zhao M."/>
            <person name="Scheffler B.E."/>
            <person name="Stack J.C."/>
            <person name="Feltus F.A."/>
            <person name="Mustiga G.M."/>
            <person name="Amores F."/>
            <person name="Phillips W."/>
            <person name="Marelli J.P."/>
            <person name="May G.D."/>
            <person name="Shapiro H."/>
            <person name="Ma J."/>
            <person name="Bustamante C.D."/>
            <person name="Schnell R.J."/>
            <person name="Main D."/>
            <person name="Gilbert D."/>
            <person name="Parida L."/>
            <person name="Kuhn D.N."/>
        </authorList>
    </citation>
    <scope>NUCLEOTIDE SEQUENCE [LARGE SCALE GENOMIC DNA]</scope>
    <source>
        <strain evidence="2">cv. Matina 1-6</strain>
    </source>
</reference>
<gene>
    <name evidence="1" type="ORF">TCM_024654</name>
</gene>
<evidence type="ECO:0000313" key="2">
    <source>
        <dbReference type="Proteomes" id="UP000026915"/>
    </source>
</evidence>
<proteinExistence type="predicted"/>
<evidence type="ECO:0000313" key="1">
    <source>
        <dbReference type="EMBL" id="EOY09247.1"/>
    </source>
</evidence>
<dbReference type="HOGENOM" id="CLU_2594629_0_0_1"/>
<dbReference type="Proteomes" id="UP000026915">
    <property type="component" value="Chromosome 5"/>
</dbReference>
<dbReference type="EMBL" id="CM001883">
    <property type="protein sequence ID" value="EOY09247.1"/>
    <property type="molecule type" value="Genomic_DNA"/>
</dbReference>
<dbReference type="Gramene" id="EOY09247">
    <property type="protein sequence ID" value="EOY09247"/>
    <property type="gene ID" value="TCM_024654"/>
</dbReference>
<keyword evidence="2" id="KW-1185">Reference proteome</keyword>
<protein>
    <submittedName>
        <fullName evidence="1">Uncharacterized protein</fullName>
    </submittedName>
</protein>
<accession>A0A061EXX1</accession>
<name>A0A061EXX1_THECC</name>
<sequence length="80" mass="9157">MVITGGKKQNPFKGKMWEIKGLVSPVKLQSFHWIKVVEEGKDNIEEEIWYRAVVLALSTFFKFTGSCINVIGFVNQGFVY</sequence>
<organism evidence="1 2">
    <name type="scientific">Theobroma cacao</name>
    <name type="common">Cacao</name>
    <name type="synonym">Cocoa</name>
    <dbReference type="NCBI Taxonomy" id="3641"/>
    <lineage>
        <taxon>Eukaryota</taxon>
        <taxon>Viridiplantae</taxon>
        <taxon>Streptophyta</taxon>
        <taxon>Embryophyta</taxon>
        <taxon>Tracheophyta</taxon>
        <taxon>Spermatophyta</taxon>
        <taxon>Magnoliopsida</taxon>
        <taxon>eudicotyledons</taxon>
        <taxon>Gunneridae</taxon>
        <taxon>Pentapetalae</taxon>
        <taxon>rosids</taxon>
        <taxon>malvids</taxon>
        <taxon>Malvales</taxon>
        <taxon>Malvaceae</taxon>
        <taxon>Byttnerioideae</taxon>
        <taxon>Theobroma</taxon>
    </lineage>
</organism>
<dbReference type="AlphaFoldDB" id="A0A061EXX1"/>
<dbReference type="InParanoid" id="A0A061EXX1"/>